<dbReference type="PANTHER" id="PTHR43649:SF27">
    <property type="entry name" value="EXTRACELLULAR SOLUTE-BINDING PROTEIN FAMILY 1"/>
    <property type="match status" value="1"/>
</dbReference>
<proteinExistence type="predicted"/>
<feature type="signal peptide" evidence="2">
    <location>
        <begin position="1"/>
        <end position="27"/>
    </location>
</feature>
<dbReference type="InterPro" id="IPR050490">
    <property type="entry name" value="Bact_solute-bd_prot1"/>
</dbReference>
<evidence type="ECO:0000256" key="2">
    <source>
        <dbReference type="SAM" id="SignalP"/>
    </source>
</evidence>
<dbReference type="InterPro" id="IPR006059">
    <property type="entry name" value="SBP"/>
</dbReference>
<sequence length="1009" mass="113743">MLSVNTHKPWKRLLSLLMAGLLGTACLVPPGGLNSASAADDTKKDAASAPAAQPQKAASAPAPGSSPSSNRKLIQAADTEPYYADVLKGWLDKGAKPAEAPITIAGANPAAVSSGADIRPGSYEGKDNVLVWNGSSNGYVEYKVDVPADGLYEMQVSYRPVTGKGLRRPIVWNMMLDGKRPFRESSSITLYRQWRDARPIKKDQDGDDIRPKSEEITSWTVQPLFDSGGAYAEPLQWFLTKGTHTLRLEGYEPVAIESIRLQAPQKLKPYSEVAGTYPASKPVQAGSLTIQAEEPAIKSDSAIQMVSDSDQRTVPQANGYITFNTIGGKKWWNQNQALTWNFEVPESGKYKLGMRALQNFISQKASYRTIRIDGKVPFQELLTYRFGYDTAWAGIEVADPSGKPYEFYLEKGKHSLTMTVTHAPYKPMILGIEQLTDLLETVVQDLKSLTGGVDDKNRTWKIQQDLPDLPKRLNDAAAVLMKLAEQTEKANGRTDNISQGFISSAQDIQKLLSKVDDIPYHGDQIASIQTKVSGFIEQLIQQPLQLDEIYVAPVEKKFPDMTASFPAKVKGMIMNFFYTFRTKDSLGKMKDTELNVWVHRGRDYVTQLQELADAQFTPETGIKVKVNLLPNTQLLVLSNAAGIQPDVALGLSQDLPVDYAIRNSVLDLSKFPDFKDIYNRYSPGSWLPFYYNKGYYAIPETQSFQVLFYRKDILSRMGLSLPDTWQDVYDMLPTLQQNYMNFYVNPKEYMMFFYQNQADFFNKEGSKTMLDSPESFKAFRQWTDMFNIYALEREVPSFYQHFRKGEMPIGISDYNMYIQLSAAAPELNGRWGIAPIPGTKQPDGTVARWAGGGQSSGVIFKASKKQQEAWQFLKWWNSADVQERYGSDLEAFNGISFRWNTSNLEAFTKLPWKREDANVILQQWAWYKDMPNLPGGYFVPREISNAWNRTVVDGMNYRNSLELAQMEINRELRRKQQEFGFVDADGNSIKTMDLPVVNKPWEGVKPYVK</sequence>
<gene>
    <name evidence="3" type="ORF">O9H85_24955</name>
</gene>
<dbReference type="Proteomes" id="UP001527882">
    <property type="component" value="Unassembled WGS sequence"/>
</dbReference>
<dbReference type="EMBL" id="JAQAGZ010000018">
    <property type="protein sequence ID" value="MCZ8515598.1"/>
    <property type="molecule type" value="Genomic_DNA"/>
</dbReference>
<feature type="region of interest" description="Disordered" evidence="1">
    <location>
        <begin position="36"/>
        <end position="71"/>
    </location>
</feature>
<dbReference type="Gene3D" id="2.60.120.260">
    <property type="entry name" value="Galactose-binding domain-like"/>
    <property type="match status" value="2"/>
</dbReference>
<dbReference type="Pfam" id="PF01547">
    <property type="entry name" value="SBP_bac_1"/>
    <property type="match status" value="1"/>
</dbReference>
<reference evidence="3 4" key="1">
    <citation type="submission" date="2022-12" db="EMBL/GenBank/DDBJ databases">
        <title>Draft genome sequence of Paenibacillus sp. dW9.</title>
        <authorList>
            <person name="Choi E.-W."/>
            <person name="Kim D.-U."/>
        </authorList>
    </citation>
    <scope>NUCLEOTIDE SEQUENCE [LARGE SCALE GENOMIC DNA]</scope>
    <source>
        <strain evidence="4">dW9</strain>
    </source>
</reference>
<dbReference type="SUPFAM" id="SSF53850">
    <property type="entry name" value="Periplasmic binding protein-like II"/>
    <property type="match status" value="1"/>
</dbReference>
<accession>A0ABT4QFE2</accession>
<evidence type="ECO:0000256" key="1">
    <source>
        <dbReference type="SAM" id="MobiDB-lite"/>
    </source>
</evidence>
<organism evidence="3 4">
    <name type="scientific">Paenibacillus gyeongsangnamensis</name>
    <dbReference type="NCBI Taxonomy" id="3388067"/>
    <lineage>
        <taxon>Bacteria</taxon>
        <taxon>Bacillati</taxon>
        <taxon>Bacillota</taxon>
        <taxon>Bacilli</taxon>
        <taxon>Bacillales</taxon>
        <taxon>Paenibacillaceae</taxon>
        <taxon>Paenibacillus</taxon>
    </lineage>
</organism>
<protein>
    <submittedName>
        <fullName evidence="3">Extracellular solute-binding protein</fullName>
    </submittedName>
</protein>
<dbReference type="Gene3D" id="3.40.190.10">
    <property type="entry name" value="Periplasmic binding protein-like II"/>
    <property type="match status" value="1"/>
</dbReference>
<feature type="chain" id="PRO_5046468598" evidence="2">
    <location>
        <begin position="28"/>
        <end position="1009"/>
    </location>
</feature>
<evidence type="ECO:0000313" key="4">
    <source>
        <dbReference type="Proteomes" id="UP001527882"/>
    </source>
</evidence>
<feature type="compositionally biased region" description="Low complexity" evidence="1">
    <location>
        <begin position="47"/>
        <end position="69"/>
    </location>
</feature>
<keyword evidence="2" id="KW-0732">Signal</keyword>
<comment type="caution">
    <text evidence="3">The sequence shown here is derived from an EMBL/GenBank/DDBJ whole genome shotgun (WGS) entry which is preliminary data.</text>
</comment>
<name>A0ABT4QFE2_9BACL</name>
<dbReference type="PANTHER" id="PTHR43649">
    <property type="entry name" value="ARABINOSE-BINDING PROTEIN-RELATED"/>
    <property type="match status" value="1"/>
</dbReference>
<evidence type="ECO:0000313" key="3">
    <source>
        <dbReference type="EMBL" id="MCZ8515598.1"/>
    </source>
</evidence>
<keyword evidence="4" id="KW-1185">Reference proteome</keyword>